<evidence type="ECO:0000256" key="5">
    <source>
        <dbReference type="ARBA" id="ARBA00023002"/>
    </source>
</evidence>
<dbReference type="Pfam" id="PF08240">
    <property type="entry name" value="ADH_N"/>
    <property type="match status" value="1"/>
</dbReference>
<evidence type="ECO:0000256" key="6">
    <source>
        <dbReference type="ARBA" id="ARBA00023027"/>
    </source>
</evidence>
<dbReference type="GO" id="GO:0008270">
    <property type="term" value="F:zinc ion binding"/>
    <property type="evidence" value="ECO:0007669"/>
    <property type="project" value="InterPro"/>
</dbReference>
<dbReference type="InterPro" id="IPR013154">
    <property type="entry name" value="ADH-like_N"/>
</dbReference>
<keyword evidence="6" id="KW-0520">NAD</keyword>
<dbReference type="GO" id="GO:0005737">
    <property type="term" value="C:cytoplasm"/>
    <property type="evidence" value="ECO:0007669"/>
    <property type="project" value="TreeGrafter"/>
</dbReference>
<organism evidence="9 10">
    <name type="scientific">Pochonia chlamydosporia 170</name>
    <dbReference type="NCBI Taxonomy" id="1380566"/>
    <lineage>
        <taxon>Eukaryota</taxon>
        <taxon>Fungi</taxon>
        <taxon>Dikarya</taxon>
        <taxon>Ascomycota</taxon>
        <taxon>Pezizomycotina</taxon>
        <taxon>Sordariomycetes</taxon>
        <taxon>Hypocreomycetidae</taxon>
        <taxon>Hypocreales</taxon>
        <taxon>Clavicipitaceae</taxon>
        <taxon>Pochonia</taxon>
    </lineage>
</organism>
<dbReference type="RefSeq" id="XP_018142759.1">
    <property type="nucleotide sequence ID" value="XM_018285558.1"/>
</dbReference>
<name>A0A179FII9_METCM</name>
<dbReference type="OrthoDB" id="1879366at2759"/>
<keyword evidence="3 7" id="KW-0479">Metal-binding</keyword>
<evidence type="ECO:0000313" key="10">
    <source>
        <dbReference type="Proteomes" id="UP000078397"/>
    </source>
</evidence>
<dbReference type="AlphaFoldDB" id="A0A179FII9"/>
<reference evidence="9 10" key="1">
    <citation type="journal article" date="2016" name="PLoS Pathog.">
        <title>Biosynthesis of antibiotic leucinostatins in bio-control fungus Purpureocillium lilacinum and their inhibition on phytophthora revealed by genome mining.</title>
        <authorList>
            <person name="Wang G."/>
            <person name="Liu Z."/>
            <person name="Lin R."/>
            <person name="Li E."/>
            <person name="Mao Z."/>
            <person name="Ling J."/>
            <person name="Yang Y."/>
            <person name="Yin W.B."/>
            <person name="Xie B."/>
        </authorList>
    </citation>
    <scope>NUCLEOTIDE SEQUENCE [LARGE SCALE GENOMIC DNA]</scope>
    <source>
        <strain evidence="9">170</strain>
    </source>
</reference>
<dbReference type="InterPro" id="IPR013149">
    <property type="entry name" value="ADH-like_C"/>
</dbReference>
<comment type="caution">
    <text evidence="9">The sequence shown here is derived from an EMBL/GenBank/DDBJ whole genome shotgun (WGS) entry which is preliminary data.</text>
</comment>
<dbReference type="InterPro" id="IPR020843">
    <property type="entry name" value="ER"/>
</dbReference>
<keyword evidence="5" id="KW-0560">Oxidoreductase</keyword>
<dbReference type="PROSITE" id="PS00059">
    <property type="entry name" value="ADH_ZINC"/>
    <property type="match status" value="1"/>
</dbReference>
<dbReference type="CDD" id="cd08297">
    <property type="entry name" value="CAD3"/>
    <property type="match status" value="1"/>
</dbReference>
<dbReference type="InterPro" id="IPR036291">
    <property type="entry name" value="NAD(P)-bd_dom_sf"/>
</dbReference>
<comment type="similarity">
    <text evidence="2 7">Belongs to the zinc-containing alcohol dehydrogenase family.</text>
</comment>
<dbReference type="GeneID" id="28849552"/>
<gene>
    <name evidence="9" type="ORF">VFPPC_06540</name>
</gene>
<dbReference type="EMBL" id="LSBJ02000005">
    <property type="protein sequence ID" value="OAQ65445.1"/>
    <property type="molecule type" value="Genomic_DNA"/>
</dbReference>
<evidence type="ECO:0000256" key="1">
    <source>
        <dbReference type="ARBA" id="ARBA00001947"/>
    </source>
</evidence>
<sequence length="360" mass="37756">MAIPQTQTAATVPKLGGGVVFDNNYPVPKPGQNEVLAKVLYSGVCQSDLHTQAGIASGHDGKPIVNIKLPHVGGHEGVGRIVSLGPGVDEDIKVGRFVGIRFASRICRRCEFCLAGTEQYCTKSTNHLHHEDGSFQEYIALDAGYLTLLPDDIDPVTIGPVLCAGLTTYKAVKNANVRAGHTVVVVGAGGGLGHLAVQYALAQGAIVIGVDGGSEKGDFIRSLGATHYIDFTTTDVVGKVVELTNGVGANAVVVTAGNVKAFVLAADMLKVGGTLSCVGIPPEKGFLETPISRIVIKGLHITGNLVGSLKECLEAVDLVRRGVVKPKVVVRPFEDLPAVYEELERGDITGRIVLKIAKDE</sequence>
<dbReference type="FunFam" id="3.40.50.720:FF:000039">
    <property type="entry name" value="Alcohol dehydrogenase AdhP"/>
    <property type="match status" value="1"/>
</dbReference>
<dbReference type="KEGG" id="pchm:VFPPC_06540"/>
<protein>
    <submittedName>
        <fullName evidence="9">Alcohol dehydrogenase</fullName>
    </submittedName>
</protein>
<dbReference type="SUPFAM" id="SSF50129">
    <property type="entry name" value="GroES-like"/>
    <property type="match status" value="1"/>
</dbReference>
<evidence type="ECO:0000256" key="2">
    <source>
        <dbReference type="ARBA" id="ARBA00008072"/>
    </source>
</evidence>
<evidence type="ECO:0000256" key="3">
    <source>
        <dbReference type="ARBA" id="ARBA00022723"/>
    </source>
</evidence>
<evidence type="ECO:0000313" key="9">
    <source>
        <dbReference type="EMBL" id="OAQ65445.1"/>
    </source>
</evidence>
<accession>A0A179FII9</accession>
<dbReference type="Gene3D" id="3.40.50.720">
    <property type="entry name" value="NAD(P)-binding Rossmann-like Domain"/>
    <property type="match status" value="1"/>
</dbReference>
<dbReference type="PANTHER" id="PTHR42940">
    <property type="entry name" value="ALCOHOL DEHYDROGENASE 1-RELATED"/>
    <property type="match status" value="1"/>
</dbReference>
<feature type="domain" description="Enoyl reductase (ER)" evidence="8">
    <location>
        <begin position="16"/>
        <end position="354"/>
    </location>
</feature>
<evidence type="ECO:0000256" key="4">
    <source>
        <dbReference type="ARBA" id="ARBA00022833"/>
    </source>
</evidence>
<keyword evidence="4 7" id="KW-0862">Zinc</keyword>
<comment type="cofactor">
    <cofactor evidence="1 7">
        <name>Zn(2+)</name>
        <dbReference type="ChEBI" id="CHEBI:29105"/>
    </cofactor>
</comment>
<proteinExistence type="inferred from homology"/>
<dbReference type="PANTHER" id="PTHR42940:SF6">
    <property type="entry name" value="DEHYDROGENASE, PUTATIVE (AFU_ORTHOLOGUE AFUA_2G04590)-RELATED"/>
    <property type="match status" value="1"/>
</dbReference>
<evidence type="ECO:0000259" key="8">
    <source>
        <dbReference type="SMART" id="SM00829"/>
    </source>
</evidence>
<dbReference type="GO" id="GO:0004022">
    <property type="term" value="F:alcohol dehydrogenase (NAD+) activity"/>
    <property type="evidence" value="ECO:0007669"/>
    <property type="project" value="TreeGrafter"/>
</dbReference>
<dbReference type="Proteomes" id="UP000078397">
    <property type="component" value="Unassembled WGS sequence"/>
</dbReference>
<dbReference type="InterPro" id="IPR011032">
    <property type="entry name" value="GroES-like_sf"/>
</dbReference>
<dbReference type="Pfam" id="PF00107">
    <property type="entry name" value="ADH_zinc_N"/>
    <property type="match status" value="1"/>
</dbReference>
<dbReference type="STRING" id="1380566.A0A179FII9"/>
<dbReference type="InterPro" id="IPR002328">
    <property type="entry name" value="ADH_Zn_CS"/>
</dbReference>
<dbReference type="SUPFAM" id="SSF51735">
    <property type="entry name" value="NAD(P)-binding Rossmann-fold domains"/>
    <property type="match status" value="1"/>
</dbReference>
<evidence type="ECO:0000256" key="7">
    <source>
        <dbReference type="RuleBase" id="RU361277"/>
    </source>
</evidence>
<dbReference type="Gene3D" id="3.90.180.10">
    <property type="entry name" value="Medium-chain alcohol dehydrogenases, catalytic domain"/>
    <property type="match status" value="1"/>
</dbReference>
<dbReference type="SMART" id="SM00829">
    <property type="entry name" value="PKS_ER"/>
    <property type="match status" value="1"/>
</dbReference>
<keyword evidence="10" id="KW-1185">Reference proteome</keyword>